<dbReference type="PROSITE" id="PS50222">
    <property type="entry name" value="EF_HAND_2"/>
    <property type="match status" value="1"/>
</dbReference>
<evidence type="ECO:0000313" key="3">
    <source>
        <dbReference type="EMBL" id="NMF49094.1"/>
    </source>
</evidence>
<dbReference type="EMBL" id="JABBCX010000004">
    <property type="protein sequence ID" value="NMF49094.1"/>
    <property type="molecule type" value="Genomic_DNA"/>
</dbReference>
<evidence type="ECO:0000256" key="1">
    <source>
        <dbReference type="SAM" id="SignalP"/>
    </source>
</evidence>
<keyword evidence="1" id="KW-0732">Signal</keyword>
<dbReference type="GO" id="GO:0005509">
    <property type="term" value="F:calcium ion binding"/>
    <property type="evidence" value="ECO:0007669"/>
    <property type="project" value="InterPro"/>
</dbReference>
<feature type="chain" id="PRO_5031517579" evidence="1">
    <location>
        <begin position="35"/>
        <end position="84"/>
    </location>
</feature>
<dbReference type="Pfam" id="PF13202">
    <property type="entry name" value="EF-hand_5"/>
    <property type="match status" value="2"/>
</dbReference>
<sequence length="84" mass="8869">MPCLKTKHTAANSPTKDQHALPLVALASSSAAFAAVDFDSFDADGDGVISKTEAQVNSQLVQLFDQLDADGNGELSKEEFSKVQ</sequence>
<dbReference type="InterPro" id="IPR002048">
    <property type="entry name" value="EF_hand_dom"/>
</dbReference>
<evidence type="ECO:0000259" key="2">
    <source>
        <dbReference type="PROSITE" id="PS50222"/>
    </source>
</evidence>
<accession>A0A7X9YGT2</accession>
<dbReference type="PROSITE" id="PS00018">
    <property type="entry name" value="EF_HAND_1"/>
    <property type="match status" value="1"/>
</dbReference>
<name>A0A7X9YGT2_9GAMM</name>
<proteinExistence type="predicted"/>
<evidence type="ECO:0000313" key="4">
    <source>
        <dbReference type="Proteomes" id="UP000519126"/>
    </source>
</evidence>
<dbReference type="AlphaFoldDB" id="A0A7X9YGT2"/>
<organism evidence="3 4">
    <name type="scientific">Pseudoalteromonas arctica</name>
    <dbReference type="NCBI Taxonomy" id="394751"/>
    <lineage>
        <taxon>Bacteria</taxon>
        <taxon>Pseudomonadati</taxon>
        <taxon>Pseudomonadota</taxon>
        <taxon>Gammaproteobacteria</taxon>
        <taxon>Alteromonadales</taxon>
        <taxon>Pseudoalteromonadaceae</taxon>
        <taxon>Pseudoalteromonas</taxon>
    </lineage>
</organism>
<dbReference type="InterPro" id="IPR011992">
    <property type="entry name" value="EF-hand-dom_pair"/>
</dbReference>
<dbReference type="CDD" id="cd00051">
    <property type="entry name" value="EFh"/>
    <property type="match status" value="1"/>
</dbReference>
<gene>
    <name evidence="3" type="ORF">HHL01_13010</name>
</gene>
<feature type="signal peptide" evidence="1">
    <location>
        <begin position="1"/>
        <end position="34"/>
    </location>
</feature>
<comment type="caution">
    <text evidence="3">The sequence shown here is derived from an EMBL/GenBank/DDBJ whole genome shotgun (WGS) entry which is preliminary data.</text>
</comment>
<feature type="domain" description="EF-hand" evidence="2">
    <location>
        <begin position="55"/>
        <end position="84"/>
    </location>
</feature>
<protein>
    <submittedName>
        <fullName evidence="3">EF-hand domain-containing protein</fullName>
    </submittedName>
</protein>
<dbReference type="InterPro" id="IPR018247">
    <property type="entry name" value="EF_Hand_1_Ca_BS"/>
</dbReference>
<reference evidence="3 4" key="1">
    <citation type="submission" date="2020-04" db="EMBL/GenBank/DDBJ databases">
        <title>Genome Sequencing and Assembley of Pseudoalteromonas artica.</title>
        <authorList>
            <person name="Akerly B."/>
            <person name="Cook G."/>
        </authorList>
    </citation>
    <scope>NUCLEOTIDE SEQUENCE [LARGE SCALE GENOMIC DNA]</scope>
    <source>
        <strain evidence="3 4">NEC-BIFX-0059</strain>
    </source>
</reference>
<dbReference type="SUPFAM" id="SSF47473">
    <property type="entry name" value="EF-hand"/>
    <property type="match status" value="1"/>
</dbReference>
<dbReference type="Gene3D" id="1.10.238.10">
    <property type="entry name" value="EF-hand"/>
    <property type="match status" value="1"/>
</dbReference>
<dbReference type="Proteomes" id="UP000519126">
    <property type="component" value="Unassembled WGS sequence"/>
</dbReference>